<organism evidence="2 3">
    <name type="scientific">Pleurostoma richardsiae</name>
    <dbReference type="NCBI Taxonomy" id="41990"/>
    <lineage>
        <taxon>Eukaryota</taxon>
        <taxon>Fungi</taxon>
        <taxon>Dikarya</taxon>
        <taxon>Ascomycota</taxon>
        <taxon>Pezizomycotina</taxon>
        <taxon>Sordariomycetes</taxon>
        <taxon>Sordariomycetidae</taxon>
        <taxon>Calosphaeriales</taxon>
        <taxon>Pleurostomataceae</taxon>
        <taxon>Pleurostoma</taxon>
    </lineage>
</organism>
<sequence>MALFVDLDDDDVDATRGTYRGIKPVWNGNDQHTPAATNGSHHEPASAPDGHDREEAHESAVRENPNRNSMTEALGCYPIVMAVAAHIDLNTLDNLSRTCRQVRASLLQYRNMLIKSTLHCSNEDLPVDPEETLRYRARAGNWWYMDDTARAGNYIAKAGHCARDMVSECRKCGTVVCRNCAIKPPAPIVLRERLRRLCNACQKAPIGNLVKPRMSPSTPLDSEEMQRTICACATDGVWLCQPCGRGIRGHDSDYQGIWKWRNQYGEVLGGLGTGIGDADRGVECARKGECCARKYIEQETDCDAEDAREAEKFALGSTPSEDSTLALYGGSGSWSSHSSLQSLSISGTTPPGVAEAVAAAANRRTPSPALGPGYARHEIEGIGGIVKRKRVKMVRVGACVPEWEDEKAKGEILGREVSGRVRSWCDWCWRVVPGKKDYELEKARRDRESSN</sequence>
<evidence type="ECO:0000313" key="2">
    <source>
        <dbReference type="EMBL" id="KAJ9141776.1"/>
    </source>
</evidence>
<dbReference type="Proteomes" id="UP001174694">
    <property type="component" value="Unassembled WGS sequence"/>
</dbReference>
<feature type="region of interest" description="Disordered" evidence="1">
    <location>
        <begin position="22"/>
        <end position="68"/>
    </location>
</feature>
<dbReference type="SUPFAM" id="SSF57903">
    <property type="entry name" value="FYVE/PHD zinc finger"/>
    <property type="match status" value="1"/>
</dbReference>
<accession>A0AA38RHF5</accession>
<name>A0AA38RHF5_9PEZI</name>
<evidence type="ECO:0000313" key="3">
    <source>
        <dbReference type="Proteomes" id="UP001174694"/>
    </source>
</evidence>
<dbReference type="EMBL" id="JANBVO010000025">
    <property type="protein sequence ID" value="KAJ9141776.1"/>
    <property type="molecule type" value="Genomic_DNA"/>
</dbReference>
<keyword evidence="3" id="KW-1185">Reference proteome</keyword>
<dbReference type="AlphaFoldDB" id="A0AA38RHF5"/>
<feature type="compositionally biased region" description="Basic and acidic residues" evidence="1">
    <location>
        <begin position="40"/>
        <end position="65"/>
    </location>
</feature>
<feature type="compositionally biased region" description="Polar residues" evidence="1">
    <location>
        <begin position="28"/>
        <end position="39"/>
    </location>
</feature>
<dbReference type="InterPro" id="IPR011011">
    <property type="entry name" value="Znf_FYVE_PHD"/>
</dbReference>
<protein>
    <submittedName>
        <fullName evidence="2">Sulfate transporter protein</fullName>
    </submittedName>
</protein>
<evidence type="ECO:0000256" key="1">
    <source>
        <dbReference type="SAM" id="MobiDB-lite"/>
    </source>
</evidence>
<gene>
    <name evidence="2" type="ORF">NKR23_g7847</name>
</gene>
<reference evidence="2" key="1">
    <citation type="submission" date="2022-07" db="EMBL/GenBank/DDBJ databases">
        <title>Fungi with potential for degradation of polypropylene.</title>
        <authorList>
            <person name="Gostincar C."/>
        </authorList>
    </citation>
    <scope>NUCLEOTIDE SEQUENCE</scope>
    <source>
        <strain evidence="2">EXF-13308</strain>
    </source>
</reference>
<proteinExistence type="predicted"/>
<comment type="caution">
    <text evidence="2">The sequence shown here is derived from an EMBL/GenBank/DDBJ whole genome shotgun (WGS) entry which is preliminary data.</text>
</comment>
<dbReference type="CDD" id="cd00065">
    <property type="entry name" value="FYVE_like_SF"/>
    <property type="match status" value="1"/>
</dbReference>